<protein>
    <recommendedName>
        <fullName evidence="4">DUF4383 domain-containing protein</fullName>
    </recommendedName>
</protein>
<evidence type="ECO:0000313" key="2">
    <source>
        <dbReference type="EMBL" id="GAA2399078.1"/>
    </source>
</evidence>
<organism evidence="2 3">
    <name type="scientific">Actinomadura vinacea</name>
    <dbReference type="NCBI Taxonomy" id="115336"/>
    <lineage>
        <taxon>Bacteria</taxon>
        <taxon>Bacillati</taxon>
        <taxon>Actinomycetota</taxon>
        <taxon>Actinomycetes</taxon>
        <taxon>Streptosporangiales</taxon>
        <taxon>Thermomonosporaceae</taxon>
        <taxon>Actinomadura</taxon>
    </lineage>
</organism>
<feature type="transmembrane region" description="Helical" evidence="1">
    <location>
        <begin position="46"/>
        <end position="66"/>
    </location>
</feature>
<dbReference type="EMBL" id="BAAARW010000001">
    <property type="protein sequence ID" value="GAA2399078.1"/>
    <property type="molecule type" value="Genomic_DNA"/>
</dbReference>
<feature type="transmembrane region" description="Helical" evidence="1">
    <location>
        <begin position="73"/>
        <end position="92"/>
    </location>
</feature>
<evidence type="ECO:0000313" key="3">
    <source>
        <dbReference type="Proteomes" id="UP001501231"/>
    </source>
</evidence>
<proteinExistence type="predicted"/>
<evidence type="ECO:0008006" key="4">
    <source>
        <dbReference type="Google" id="ProtNLM"/>
    </source>
</evidence>
<dbReference type="RefSeq" id="WP_344586364.1">
    <property type="nucleotide sequence ID" value="NZ_BAAARW010000001.1"/>
</dbReference>
<accession>A0ABN3IBA3</accession>
<reference evidence="2 3" key="1">
    <citation type="journal article" date="2019" name="Int. J. Syst. Evol. Microbiol.">
        <title>The Global Catalogue of Microorganisms (GCM) 10K type strain sequencing project: providing services to taxonomists for standard genome sequencing and annotation.</title>
        <authorList>
            <consortium name="The Broad Institute Genomics Platform"/>
            <consortium name="The Broad Institute Genome Sequencing Center for Infectious Disease"/>
            <person name="Wu L."/>
            <person name="Ma J."/>
        </authorList>
    </citation>
    <scope>NUCLEOTIDE SEQUENCE [LARGE SCALE GENOMIC DNA]</scope>
    <source>
        <strain evidence="2 3">JCM 3325</strain>
    </source>
</reference>
<keyword evidence="1" id="KW-0472">Membrane</keyword>
<feature type="transmembrane region" description="Helical" evidence="1">
    <location>
        <begin position="98"/>
        <end position="118"/>
    </location>
</feature>
<gene>
    <name evidence="2" type="ORF">GCM10010191_02370</name>
</gene>
<name>A0ABN3IBA3_9ACTN</name>
<evidence type="ECO:0000256" key="1">
    <source>
        <dbReference type="SAM" id="Phobius"/>
    </source>
</evidence>
<keyword evidence="3" id="KW-1185">Reference proteome</keyword>
<sequence length="170" mass="16824">MIRLGLKSLNAIAIAVLFSGVVGALIHRYGNDSGLHVWAADSDLAVYGAFIAAVSALVFGCIFAVCAVKGVDFGAIVAVGAISWFGVVNGAAFRGEGLHGLVIGVAVFITALIVGFFLTNEDDNTAVSATSGAVGNTAVSTVSDDADSTVGGAPGAAGDTASSFVKKVDG</sequence>
<keyword evidence="1" id="KW-0812">Transmembrane</keyword>
<comment type="caution">
    <text evidence="2">The sequence shown here is derived from an EMBL/GenBank/DDBJ whole genome shotgun (WGS) entry which is preliminary data.</text>
</comment>
<keyword evidence="1" id="KW-1133">Transmembrane helix</keyword>
<dbReference type="Proteomes" id="UP001501231">
    <property type="component" value="Unassembled WGS sequence"/>
</dbReference>
<feature type="transmembrane region" description="Helical" evidence="1">
    <location>
        <begin position="9"/>
        <end position="26"/>
    </location>
</feature>